<dbReference type="NCBIfam" id="TIGR02145">
    <property type="entry name" value="Fib_succ_major"/>
    <property type="match status" value="1"/>
</dbReference>
<evidence type="ECO:0000259" key="1">
    <source>
        <dbReference type="Pfam" id="PF09603"/>
    </source>
</evidence>
<gene>
    <name evidence="2" type="ORF">METZ01_LOCUS411042</name>
</gene>
<evidence type="ECO:0000313" key="2">
    <source>
        <dbReference type="EMBL" id="SVD58188.1"/>
    </source>
</evidence>
<reference evidence="2" key="1">
    <citation type="submission" date="2018-05" db="EMBL/GenBank/DDBJ databases">
        <authorList>
            <person name="Lanie J.A."/>
            <person name="Ng W.-L."/>
            <person name="Kazmierczak K.M."/>
            <person name="Andrzejewski T.M."/>
            <person name="Davidsen T.M."/>
            <person name="Wayne K.J."/>
            <person name="Tettelin H."/>
            <person name="Glass J.I."/>
            <person name="Rusch D."/>
            <person name="Podicherti R."/>
            <person name="Tsui H.-C.T."/>
            <person name="Winkler M.E."/>
        </authorList>
    </citation>
    <scope>NUCLEOTIDE SEQUENCE</scope>
</reference>
<name>A0A382WJ90_9ZZZZ</name>
<dbReference type="EMBL" id="UINC01159864">
    <property type="protein sequence ID" value="SVD58188.1"/>
    <property type="molecule type" value="Genomic_DNA"/>
</dbReference>
<accession>A0A382WJ90</accession>
<dbReference type="Pfam" id="PF09603">
    <property type="entry name" value="Fib_succ_major"/>
    <property type="match status" value="1"/>
</dbReference>
<proteinExistence type="predicted"/>
<sequence length="265" mass="29522">MKKLILLSILLIFGCEEATEPQDCAGVAGGTAIIDSCTVCVSGTTNLTACTQDCAGNWGGDAVEDIEENCYNTVQINEQVWMKENLKVTHYQNGDEIPTAENKDDWVNLTSGAYAVYGDDYLNTEIIDMWGNLYNWYVVNDERGICPIGYHVPSKVEWSTLVTFLGGSSSAGGKMKKPSQNDWNYYSDEISEQATNESNFSATATGYRHYNNGYYQSLGGQAYFWASTNENDNNAWRLNLSYNSSNATLETLNKRYGFSIRCVRD</sequence>
<feature type="domain" description="Fibrobacter succinogenes major paralogous" evidence="1">
    <location>
        <begin position="74"/>
        <end position="264"/>
    </location>
</feature>
<dbReference type="AlphaFoldDB" id="A0A382WJ90"/>
<organism evidence="2">
    <name type="scientific">marine metagenome</name>
    <dbReference type="NCBI Taxonomy" id="408172"/>
    <lineage>
        <taxon>unclassified sequences</taxon>
        <taxon>metagenomes</taxon>
        <taxon>ecological metagenomes</taxon>
    </lineage>
</organism>
<dbReference type="InterPro" id="IPR011871">
    <property type="entry name" value="Fib_succ_major"/>
</dbReference>
<dbReference type="PROSITE" id="PS51257">
    <property type="entry name" value="PROKAR_LIPOPROTEIN"/>
    <property type="match status" value="1"/>
</dbReference>
<protein>
    <recommendedName>
        <fullName evidence="1">Fibrobacter succinogenes major paralogous domain-containing protein</fullName>
    </recommendedName>
</protein>